<evidence type="ECO:0008006" key="3">
    <source>
        <dbReference type="Google" id="ProtNLM"/>
    </source>
</evidence>
<keyword evidence="1" id="KW-0812">Transmembrane</keyword>
<evidence type="ECO:0000313" key="2">
    <source>
        <dbReference type="EMBL" id="GAG75424.1"/>
    </source>
</evidence>
<dbReference type="AlphaFoldDB" id="X1A0X7"/>
<proteinExistence type="predicted"/>
<gene>
    <name evidence="2" type="ORF">S01H4_30680</name>
</gene>
<organism evidence="2">
    <name type="scientific">marine sediment metagenome</name>
    <dbReference type="NCBI Taxonomy" id="412755"/>
    <lineage>
        <taxon>unclassified sequences</taxon>
        <taxon>metagenomes</taxon>
        <taxon>ecological metagenomes</taxon>
    </lineage>
</organism>
<protein>
    <recommendedName>
        <fullName evidence="3">Serine protease</fullName>
    </recommendedName>
</protein>
<dbReference type="EMBL" id="BART01015857">
    <property type="protein sequence ID" value="GAG75424.1"/>
    <property type="molecule type" value="Genomic_DNA"/>
</dbReference>
<reference evidence="2" key="1">
    <citation type="journal article" date="2014" name="Front. Microbiol.">
        <title>High frequency of phylogenetically diverse reductive dehalogenase-homologous genes in deep subseafloor sedimentary metagenomes.</title>
        <authorList>
            <person name="Kawai M."/>
            <person name="Futagami T."/>
            <person name="Toyoda A."/>
            <person name="Takaki Y."/>
            <person name="Nishi S."/>
            <person name="Hori S."/>
            <person name="Arai W."/>
            <person name="Tsubouchi T."/>
            <person name="Morono Y."/>
            <person name="Uchiyama I."/>
            <person name="Ito T."/>
            <person name="Fujiyama A."/>
            <person name="Inagaki F."/>
            <person name="Takami H."/>
        </authorList>
    </citation>
    <scope>NUCLEOTIDE SEQUENCE</scope>
    <source>
        <strain evidence="2">Expedition CK06-06</strain>
    </source>
</reference>
<dbReference type="InterPro" id="IPR009003">
    <property type="entry name" value="Peptidase_S1_PA"/>
</dbReference>
<dbReference type="SUPFAM" id="SSF50494">
    <property type="entry name" value="Trypsin-like serine proteases"/>
    <property type="match status" value="1"/>
</dbReference>
<keyword evidence="1" id="KW-1133">Transmembrane helix</keyword>
<sequence length="127" mass="14523">MAKNIKQFPFSGPTIVLMVSLFLFIMVFAINVFPAMTGLEAHEKYIYPMVRCNGASGTIVYSRQKDKLGVYSTYILTNYHVISDAIRIVKKWDSDLARDIKTEKRSIIYVESFKYRNISTPIGTLNV</sequence>
<name>X1A0X7_9ZZZZ</name>
<keyword evidence="1" id="KW-0472">Membrane</keyword>
<feature type="transmembrane region" description="Helical" evidence="1">
    <location>
        <begin position="15"/>
        <end position="39"/>
    </location>
</feature>
<evidence type="ECO:0000256" key="1">
    <source>
        <dbReference type="SAM" id="Phobius"/>
    </source>
</evidence>
<feature type="non-terminal residue" evidence="2">
    <location>
        <position position="127"/>
    </location>
</feature>
<comment type="caution">
    <text evidence="2">The sequence shown here is derived from an EMBL/GenBank/DDBJ whole genome shotgun (WGS) entry which is preliminary data.</text>
</comment>
<accession>X1A0X7</accession>